<name>Q0RAK6_FRAAA</name>
<feature type="compositionally biased region" description="Low complexity" evidence="1">
    <location>
        <begin position="1"/>
        <end position="30"/>
    </location>
</feature>
<feature type="compositionally biased region" description="Basic and acidic residues" evidence="1">
    <location>
        <begin position="36"/>
        <end position="46"/>
    </location>
</feature>
<dbReference type="AlphaFoldDB" id="Q0RAK6"/>
<keyword evidence="3" id="KW-1185">Reference proteome</keyword>
<dbReference type="EMBL" id="CT573213">
    <property type="protein sequence ID" value="CAL29840.1"/>
    <property type="molecule type" value="Genomic_DNA"/>
</dbReference>
<evidence type="ECO:0000313" key="3">
    <source>
        <dbReference type="Proteomes" id="UP000000657"/>
    </source>
</evidence>
<evidence type="ECO:0000256" key="1">
    <source>
        <dbReference type="SAM" id="MobiDB-lite"/>
    </source>
</evidence>
<gene>
    <name evidence="2" type="ordered locus">FRAAL5253</name>
</gene>
<sequence length="62" mass="6561">MPPASALEPPELEQAASANTLATPTATATRAGRRVVLTDHPPKELTDSPPEPSDSRRSPFPE</sequence>
<accession>Q0RAK6</accession>
<evidence type="ECO:0000313" key="2">
    <source>
        <dbReference type="EMBL" id="CAL29840.1"/>
    </source>
</evidence>
<feature type="region of interest" description="Disordered" evidence="1">
    <location>
        <begin position="1"/>
        <end position="62"/>
    </location>
</feature>
<dbReference type="Proteomes" id="UP000000657">
    <property type="component" value="Chromosome"/>
</dbReference>
<reference evidence="2 3" key="1">
    <citation type="journal article" date="2007" name="Genome Res.">
        <title>Genome characteristics of facultatively symbiotic Frankia sp. strains reflect host range and host plant biogeography.</title>
        <authorList>
            <person name="Normand P."/>
            <person name="Lapierre P."/>
            <person name="Tisa L.S."/>
            <person name="Gogarten J.P."/>
            <person name="Alloisio N."/>
            <person name="Bagnarol E."/>
            <person name="Bassi C.A."/>
            <person name="Berry A.M."/>
            <person name="Bickhart D.M."/>
            <person name="Choisne N."/>
            <person name="Couloux A."/>
            <person name="Cournoyer B."/>
            <person name="Cruveiller S."/>
            <person name="Daubin V."/>
            <person name="Demange N."/>
            <person name="Francino M.P."/>
            <person name="Goltsman E."/>
            <person name="Huang Y."/>
            <person name="Kopp O.R."/>
            <person name="Labarre L."/>
            <person name="Lapidus A."/>
            <person name="Lavire C."/>
            <person name="Marechal J."/>
            <person name="Martinez M."/>
            <person name="Mastronunzio J.E."/>
            <person name="Mullin B.C."/>
            <person name="Niemann J."/>
            <person name="Pujic P."/>
            <person name="Rawnsley T."/>
            <person name="Rouy Z."/>
            <person name="Schenowitz C."/>
            <person name="Sellstedt A."/>
            <person name="Tavares F."/>
            <person name="Tomkins J.P."/>
            <person name="Vallenet D."/>
            <person name="Valverde C."/>
            <person name="Wall L.G."/>
            <person name="Wang Y."/>
            <person name="Medigue C."/>
            <person name="Benson D.R."/>
        </authorList>
    </citation>
    <scope>NUCLEOTIDE SEQUENCE [LARGE SCALE GENOMIC DNA]</scope>
    <source>
        <strain evidence="3">DSM 45986 / CECT 9034 / ACN14a</strain>
    </source>
</reference>
<dbReference type="HOGENOM" id="CLU_2897613_0_0_11"/>
<protein>
    <submittedName>
        <fullName evidence="2">Uncharacterized protein</fullName>
    </submittedName>
</protein>
<proteinExistence type="predicted"/>
<feature type="compositionally biased region" description="Basic and acidic residues" evidence="1">
    <location>
        <begin position="53"/>
        <end position="62"/>
    </location>
</feature>
<organism evidence="2 3">
    <name type="scientific">Frankia alni (strain DSM 45986 / CECT 9034 / ACN14a)</name>
    <dbReference type="NCBI Taxonomy" id="326424"/>
    <lineage>
        <taxon>Bacteria</taxon>
        <taxon>Bacillati</taxon>
        <taxon>Actinomycetota</taxon>
        <taxon>Actinomycetes</taxon>
        <taxon>Frankiales</taxon>
        <taxon>Frankiaceae</taxon>
        <taxon>Frankia</taxon>
    </lineage>
</organism>